<feature type="compositionally biased region" description="Polar residues" evidence="1">
    <location>
        <begin position="687"/>
        <end position="697"/>
    </location>
</feature>
<feature type="compositionally biased region" description="Basic and acidic residues" evidence="1">
    <location>
        <begin position="47"/>
        <end position="59"/>
    </location>
</feature>
<gene>
    <name evidence="2" type="ORF">DPMN_150425</name>
</gene>
<feature type="region of interest" description="Disordered" evidence="1">
    <location>
        <begin position="887"/>
        <end position="926"/>
    </location>
</feature>
<feature type="compositionally biased region" description="Polar residues" evidence="1">
    <location>
        <begin position="271"/>
        <end position="295"/>
    </location>
</feature>
<reference evidence="2" key="2">
    <citation type="submission" date="2020-11" db="EMBL/GenBank/DDBJ databases">
        <authorList>
            <person name="McCartney M.A."/>
            <person name="Auch B."/>
            <person name="Kono T."/>
            <person name="Mallez S."/>
            <person name="Becker A."/>
            <person name="Gohl D.M."/>
            <person name="Silverstein K.A.T."/>
            <person name="Koren S."/>
            <person name="Bechman K.B."/>
            <person name="Herman A."/>
            <person name="Abrahante J.E."/>
            <person name="Garbe J."/>
        </authorList>
    </citation>
    <scope>NUCLEOTIDE SEQUENCE</scope>
    <source>
        <strain evidence="2">Duluth1</strain>
        <tissue evidence="2">Whole animal</tissue>
    </source>
</reference>
<protein>
    <submittedName>
        <fullName evidence="2">Uncharacterized protein</fullName>
    </submittedName>
</protein>
<name>A0A9D4J3B8_DREPO</name>
<evidence type="ECO:0000313" key="2">
    <source>
        <dbReference type="EMBL" id="KAH3796850.1"/>
    </source>
</evidence>
<feature type="compositionally biased region" description="Low complexity" evidence="1">
    <location>
        <begin position="548"/>
        <end position="567"/>
    </location>
</feature>
<feature type="region of interest" description="Disordered" evidence="1">
    <location>
        <begin position="660"/>
        <end position="707"/>
    </location>
</feature>
<dbReference type="AlphaFoldDB" id="A0A9D4J3B8"/>
<feature type="region of interest" description="Disordered" evidence="1">
    <location>
        <begin position="548"/>
        <end position="587"/>
    </location>
</feature>
<feature type="compositionally biased region" description="Basic and acidic residues" evidence="1">
    <location>
        <begin position="666"/>
        <end position="683"/>
    </location>
</feature>
<comment type="caution">
    <text evidence="2">The sequence shown here is derived from an EMBL/GenBank/DDBJ whole genome shotgun (WGS) entry which is preliminary data.</text>
</comment>
<accession>A0A9D4J3B8</accession>
<keyword evidence="3" id="KW-1185">Reference proteome</keyword>
<feature type="compositionally biased region" description="Polar residues" evidence="1">
    <location>
        <begin position="743"/>
        <end position="752"/>
    </location>
</feature>
<feature type="compositionally biased region" description="Polar residues" evidence="1">
    <location>
        <begin position="73"/>
        <end position="86"/>
    </location>
</feature>
<feature type="region of interest" description="Disordered" evidence="1">
    <location>
        <begin position="39"/>
        <end position="108"/>
    </location>
</feature>
<dbReference type="Proteomes" id="UP000828390">
    <property type="component" value="Unassembled WGS sequence"/>
</dbReference>
<organism evidence="2 3">
    <name type="scientific">Dreissena polymorpha</name>
    <name type="common">Zebra mussel</name>
    <name type="synonym">Mytilus polymorpha</name>
    <dbReference type="NCBI Taxonomy" id="45954"/>
    <lineage>
        <taxon>Eukaryota</taxon>
        <taxon>Metazoa</taxon>
        <taxon>Spiralia</taxon>
        <taxon>Lophotrochozoa</taxon>
        <taxon>Mollusca</taxon>
        <taxon>Bivalvia</taxon>
        <taxon>Autobranchia</taxon>
        <taxon>Heteroconchia</taxon>
        <taxon>Euheterodonta</taxon>
        <taxon>Imparidentia</taxon>
        <taxon>Neoheterodontei</taxon>
        <taxon>Myida</taxon>
        <taxon>Dreissenoidea</taxon>
        <taxon>Dreissenidae</taxon>
        <taxon>Dreissena</taxon>
    </lineage>
</organism>
<evidence type="ECO:0000313" key="3">
    <source>
        <dbReference type="Proteomes" id="UP000828390"/>
    </source>
</evidence>
<evidence type="ECO:0000256" key="1">
    <source>
        <dbReference type="SAM" id="MobiDB-lite"/>
    </source>
</evidence>
<feature type="region of interest" description="Disordered" evidence="1">
    <location>
        <begin position="728"/>
        <end position="755"/>
    </location>
</feature>
<proteinExistence type="predicted"/>
<dbReference type="EMBL" id="JAIWYP010000007">
    <property type="protein sequence ID" value="KAH3796850.1"/>
    <property type="molecule type" value="Genomic_DNA"/>
</dbReference>
<sequence length="954" mass="104711">MVTGCSSSTITSVHSRMMETGGLREPPEHGLKKFWQEHFKMSGTRSEPNEGDKADDESHALVAESNRKKQSYVKKSSAGNSQSVNSEAHIHGFPGITEPSLTSAQHQQYSLQQQQLQQQQLEHQEQQQQQQILLHMLVEQHLAMEQNVSDPQIQSQIPVAYPGAGPQSTMLPVTHVLQQGQFQLYLQPPPKYTENQSAALKQWNQTAVVTFPVTSHPGTSFPVTPMQMASLPVSSFPGSSLPVSSLPVSSFPVNSLPVTSFPVNINQFSNLPQHSNQQHNSGISYSNVVTNSRPDISTKPAPNITRKRPTDLPTPLFQTAVPHHQLSFMPQQISTGNNSINEQKRSVDTACGQRQLPSQIFQQMSVNSGLRYQLQTAQGVFNIESVVPDNHHHLNVQQNEAETDAKTTANPGPSLSDINMESQNSTHQVTSCIYKPVPVLDKETGTTRIIYVPDNSENTPFQQQVLEVVATESNTSANIPQVIPDVESNIPITVHINNDGTFTLTMIEDNVSPQNQLIFTHFNSEANNARPTPQATPSEPRSAQMILPNSSQSLSSPNGSSINQSESPLPQSYLHPSQGGHSHLAPLQGSNSCTVTVPVLAHAHRVQTIEPTNVPKFFKTNSYADISVDTSSKVQHSVLPSQDGNTGMSTKEHLHKLVVSRKKKHSGGEDGQKKDVIEKELARKSRNVSGASNSSRKSVIISHVSTRKHHDSGTEALYRLLGVGTHSRHVSGNSDLGDRSRKSSGNSLISDTSSLPFSNLPSPNIFLDREKGIFCIQSEGGDQCEIEASPYIEEMLRLAEMEPHANFHGLSERCIFKHMVQSMNNASADNTTNVQAHDSDGGWRMAENVETETSNLVMEKSGLSLNENSSIPQLVEQAASGQLESMNTVKRKNKSNNEKTTKKARHRKILDSSKARRKSMASQDHSTVTRLDIGFELNETGDEIVVDSSHLKAN</sequence>
<feature type="region of interest" description="Disordered" evidence="1">
    <location>
        <begin position="271"/>
        <end position="312"/>
    </location>
</feature>
<reference evidence="2" key="1">
    <citation type="journal article" date="2019" name="bioRxiv">
        <title>The Genome of the Zebra Mussel, Dreissena polymorpha: A Resource for Invasive Species Research.</title>
        <authorList>
            <person name="McCartney M.A."/>
            <person name="Auch B."/>
            <person name="Kono T."/>
            <person name="Mallez S."/>
            <person name="Zhang Y."/>
            <person name="Obille A."/>
            <person name="Becker A."/>
            <person name="Abrahante J.E."/>
            <person name="Garbe J."/>
            <person name="Badalamenti J.P."/>
            <person name="Herman A."/>
            <person name="Mangelson H."/>
            <person name="Liachko I."/>
            <person name="Sullivan S."/>
            <person name="Sone E.D."/>
            <person name="Koren S."/>
            <person name="Silverstein K.A.T."/>
            <person name="Beckman K.B."/>
            <person name="Gohl D.M."/>
        </authorList>
    </citation>
    <scope>NUCLEOTIDE SEQUENCE</scope>
    <source>
        <strain evidence="2">Duluth1</strain>
        <tissue evidence="2">Whole animal</tissue>
    </source>
</reference>